<evidence type="ECO:0000256" key="11">
    <source>
        <dbReference type="ARBA" id="ARBA00022840"/>
    </source>
</evidence>
<feature type="binding site" evidence="16">
    <location>
        <position position="102"/>
    </location>
    <ligand>
        <name>substrate</name>
    </ligand>
</feature>
<feature type="binding site" evidence="16">
    <location>
        <position position="139"/>
    </location>
    <ligand>
        <name>ATP</name>
        <dbReference type="ChEBI" id="CHEBI:30616"/>
    </ligand>
</feature>
<dbReference type="GO" id="GO:0005524">
    <property type="term" value="F:ATP binding"/>
    <property type="evidence" value="ECO:0007669"/>
    <property type="project" value="UniProtKB-UniRule"/>
</dbReference>
<evidence type="ECO:0000256" key="8">
    <source>
        <dbReference type="ARBA" id="ARBA00022679"/>
    </source>
</evidence>
<evidence type="ECO:0000313" key="18">
    <source>
        <dbReference type="Proteomes" id="UP000580856"/>
    </source>
</evidence>
<evidence type="ECO:0000256" key="3">
    <source>
        <dbReference type="ARBA" id="ARBA00004496"/>
    </source>
</evidence>
<evidence type="ECO:0000256" key="9">
    <source>
        <dbReference type="ARBA" id="ARBA00022741"/>
    </source>
</evidence>
<keyword evidence="18" id="KW-1185">Reference proteome</keyword>
<reference evidence="17 18" key="1">
    <citation type="submission" date="2020-03" db="EMBL/GenBank/DDBJ databases">
        <title>Genomic Encyclopedia of Type Strains, Phase IV (KMG-IV): sequencing the most valuable type-strain genomes for metagenomic binning, comparative biology and taxonomic classification.</title>
        <authorList>
            <person name="Goeker M."/>
        </authorList>
    </citation>
    <scope>NUCLEOTIDE SEQUENCE [LARGE SCALE GENOMIC DNA]</scope>
    <source>
        <strain evidence="17 18">DSM 24233</strain>
    </source>
</reference>
<organism evidence="17 18">
    <name type="scientific">Desulfobaculum xiamenense</name>
    <dbReference type="NCBI Taxonomy" id="995050"/>
    <lineage>
        <taxon>Bacteria</taxon>
        <taxon>Pseudomonadati</taxon>
        <taxon>Thermodesulfobacteriota</taxon>
        <taxon>Desulfovibrionia</taxon>
        <taxon>Desulfovibrionales</taxon>
        <taxon>Desulfovibrionaceae</taxon>
        <taxon>Desulfobaculum</taxon>
    </lineage>
</organism>
<evidence type="ECO:0000256" key="15">
    <source>
        <dbReference type="ARBA" id="ARBA00040883"/>
    </source>
</evidence>
<evidence type="ECO:0000256" key="4">
    <source>
        <dbReference type="ARBA" id="ARBA00005225"/>
    </source>
</evidence>
<protein>
    <recommendedName>
        <fullName evidence="15 16">Type III pantothenate kinase</fullName>
        <ecNumber evidence="6 16">2.7.1.33</ecNumber>
    </recommendedName>
    <alternativeName>
        <fullName evidence="16">PanK-III</fullName>
    </alternativeName>
    <alternativeName>
        <fullName evidence="16">Pantothenic acid kinase</fullName>
    </alternativeName>
</protein>
<dbReference type="GO" id="GO:0005737">
    <property type="term" value="C:cytoplasm"/>
    <property type="evidence" value="ECO:0007669"/>
    <property type="project" value="UniProtKB-SubCell"/>
</dbReference>
<comment type="subunit">
    <text evidence="5 16">Homodimer.</text>
</comment>
<dbReference type="InterPro" id="IPR004619">
    <property type="entry name" value="Type_III_PanK"/>
</dbReference>
<name>A0A846QT13_9BACT</name>
<dbReference type="AlphaFoldDB" id="A0A846QT13"/>
<evidence type="ECO:0000256" key="2">
    <source>
        <dbReference type="ARBA" id="ARBA00001958"/>
    </source>
</evidence>
<comment type="caution">
    <text evidence="17">The sequence shown here is derived from an EMBL/GenBank/DDBJ whole genome shotgun (WGS) entry which is preliminary data.</text>
</comment>
<comment type="cofactor">
    <cofactor evidence="2">
        <name>K(+)</name>
        <dbReference type="ChEBI" id="CHEBI:29103"/>
    </cofactor>
</comment>
<dbReference type="Gene3D" id="3.30.420.40">
    <property type="match status" value="2"/>
</dbReference>
<dbReference type="GO" id="GO:0004594">
    <property type="term" value="F:pantothenate kinase activity"/>
    <property type="evidence" value="ECO:0007669"/>
    <property type="project" value="UniProtKB-UniRule"/>
</dbReference>
<dbReference type="Proteomes" id="UP000580856">
    <property type="component" value="Unassembled WGS sequence"/>
</dbReference>
<evidence type="ECO:0000256" key="16">
    <source>
        <dbReference type="HAMAP-Rule" id="MF_01274"/>
    </source>
</evidence>
<keyword evidence="7 16" id="KW-0963">Cytoplasm</keyword>
<dbReference type="InterPro" id="IPR043129">
    <property type="entry name" value="ATPase_NBD"/>
</dbReference>
<dbReference type="EMBL" id="JAATJA010000002">
    <property type="protein sequence ID" value="NJB68595.1"/>
    <property type="molecule type" value="Genomic_DNA"/>
</dbReference>
<evidence type="ECO:0000256" key="1">
    <source>
        <dbReference type="ARBA" id="ARBA00001206"/>
    </source>
</evidence>
<evidence type="ECO:0000256" key="14">
    <source>
        <dbReference type="ARBA" id="ARBA00038036"/>
    </source>
</evidence>
<feature type="binding site" evidence="16">
    <location>
        <position position="192"/>
    </location>
    <ligand>
        <name>substrate</name>
    </ligand>
</feature>
<dbReference type="HAMAP" id="MF_01274">
    <property type="entry name" value="Pantothen_kinase_3"/>
    <property type="match status" value="1"/>
</dbReference>
<keyword evidence="13 16" id="KW-0173">Coenzyme A biosynthesis</keyword>
<dbReference type="UniPathway" id="UPA00241">
    <property type="reaction ID" value="UER00352"/>
</dbReference>
<proteinExistence type="inferred from homology"/>
<dbReference type="PANTHER" id="PTHR34265:SF1">
    <property type="entry name" value="TYPE III PANTOTHENATE KINASE"/>
    <property type="match status" value="1"/>
</dbReference>
<keyword evidence="10 16" id="KW-0418">Kinase</keyword>
<dbReference type="GO" id="GO:0015937">
    <property type="term" value="P:coenzyme A biosynthetic process"/>
    <property type="evidence" value="ECO:0007669"/>
    <property type="project" value="UniProtKB-UniRule"/>
</dbReference>
<dbReference type="RefSeq" id="WP_167941647.1">
    <property type="nucleotide sequence ID" value="NZ_JAATJA010000002.1"/>
</dbReference>
<feature type="binding site" evidence="16">
    <location>
        <position position="136"/>
    </location>
    <ligand>
        <name>K(+)</name>
        <dbReference type="ChEBI" id="CHEBI:29103"/>
    </ligand>
</feature>
<evidence type="ECO:0000256" key="7">
    <source>
        <dbReference type="ARBA" id="ARBA00022490"/>
    </source>
</evidence>
<comment type="function">
    <text evidence="16">Catalyzes the phosphorylation of pantothenate (Pan), the first step in CoA biosynthesis.</text>
</comment>
<comment type="pathway">
    <text evidence="4 16">Cofactor biosynthesis; coenzyme A biosynthesis; CoA from (R)-pantothenate: step 1/5.</text>
</comment>
<evidence type="ECO:0000256" key="5">
    <source>
        <dbReference type="ARBA" id="ARBA00011738"/>
    </source>
</evidence>
<dbReference type="PANTHER" id="PTHR34265">
    <property type="entry name" value="TYPE III PANTOTHENATE KINASE"/>
    <property type="match status" value="1"/>
</dbReference>
<keyword evidence="12 16" id="KW-0630">Potassium</keyword>
<keyword evidence="16" id="KW-0479">Metal-binding</keyword>
<keyword evidence="11 16" id="KW-0067">ATP-binding</keyword>
<comment type="catalytic activity">
    <reaction evidence="1 16">
        <text>(R)-pantothenate + ATP = (R)-4'-phosphopantothenate + ADP + H(+)</text>
        <dbReference type="Rhea" id="RHEA:16373"/>
        <dbReference type="ChEBI" id="CHEBI:10986"/>
        <dbReference type="ChEBI" id="CHEBI:15378"/>
        <dbReference type="ChEBI" id="CHEBI:29032"/>
        <dbReference type="ChEBI" id="CHEBI:30616"/>
        <dbReference type="ChEBI" id="CHEBI:456216"/>
        <dbReference type="EC" id="2.7.1.33"/>
    </reaction>
</comment>
<dbReference type="NCBIfam" id="TIGR00671">
    <property type="entry name" value="baf"/>
    <property type="match status" value="1"/>
</dbReference>
<gene>
    <name evidence="16" type="primary">coaX</name>
    <name evidence="17" type="ORF">GGQ74_002268</name>
</gene>
<dbReference type="CDD" id="cd24015">
    <property type="entry name" value="ASKHA_NBD_PanK-III"/>
    <property type="match status" value="1"/>
</dbReference>
<comment type="subcellular location">
    <subcellularLocation>
        <location evidence="3 16">Cytoplasm</location>
    </subcellularLocation>
</comment>
<sequence>MSTSHSLLLDIGNTNTKIALWSPEAGERPAAVATVPTLTDSADEWAARLLHVARQWDIDTRTVADVAACSVVPAASEMLDRAARKAFGLRARLAPDTLAIAFDNIDDVPDNVGPDRIVAAFGARRSLAALNVIVLDFGTATTVDCVRGNTYLGGVICPGMRTAASALTDRTARLPELTFEIDSPKLAFGFDTMRSLNQGFIFGFAALAEGLISRMTDALGGPAAVIATGGLAPIVATVCPALDDVRPDLIFTGLVHACMEG</sequence>
<evidence type="ECO:0000256" key="13">
    <source>
        <dbReference type="ARBA" id="ARBA00022993"/>
    </source>
</evidence>
<dbReference type="SUPFAM" id="SSF53067">
    <property type="entry name" value="Actin-like ATPase domain"/>
    <property type="match status" value="2"/>
</dbReference>
<dbReference type="GO" id="GO:0046872">
    <property type="term" value="F:metal ion binding"/>
    <property type="evidence" value="ECO:0007669"/>
    <property type="project" value="UniProtKB-KW"/>
</dbReference>
<evidence type="ECO:0000313" key="17">
    <source>
        <dbReference type="EMBL" id="NJB68595.1"/>
    </source>
</evidence>
<keyword evidence="9 16" id="KW-0547">Nucleotide-binding</keyword>
<evidence type="ECO:0000256" key="12">
    <source>
        <dbReference type="ARBA" id="ARBA00022958"/>
    </source>
</evidence>
<accession>A0A846QT13</accession>
<feature type="active site" description="Proton acceptor" evidence="16">
    <location>
        <position position="115"/>
    </location>
</feature>
<feature type="binding site" evidence="16">
    <location>
        <begin position="113"/>
        <end position="116"/>
    </location>
    <ligand>
        <name>substrate</name>
    </ligand>
</feature>
<comment type="similarity">
    <text evidence="14 16">Belongs to the type III pantothenate kinase family.</text>
</comment>
<keyword evidence="8 16" id="KW-0808">Transferase</keyword>
<evidence type="ECO:0000256" key="6">
    <source>
        <dbReference type="ARBA" id="ARBA00012102"/>
    </source>
</evidence>
<evidence type="ECO:0000256" key="10">
    <source>
        <dbReference type="ARBA" id="ARBA00022777"/>
    </source>
</evidence>
<dbReference type="Pfam" id="PF03309">
    <property type="entry name" value="Pan_kinase"/>
    <property type="match status" value="1"/>
</dbReference>
<feature type="binding site" evidence="16">
    <location>
        <begin position="10"/>
        <end position="17"/>
    </location>
    <ligand>
        <name>ATP</name>
        <dbReference type="ChEBI" id="CHEBI:30616"/>
    </ligand>
</feature>
<dbReference type="EC" id="2.7.1.33" evidence="6 16"/>
<comment type="cofactor">
    <cofactor evidence="16">
        <name>NH4(+)</name>
        <dbReference type="ChEBI" id="CHEBI:28938"/>
    </cofactor>
    <cofactor evidence="16">
        <name>K(+)</name>
        <dbReference type="ChEBI" id="CHEBI:29103"/>
    </cofactor>
    <text evidence="16">A monovalent cation. Ammonium or potassium.</text>
</comment>